<dbReference type="PANTHER" id="PTHR11732">
    <property type="entry name" value="ALDO/KETO REDUCTASE"/>
    <property type="match status" value="1"/>
</dbReference>
<dbReference type="PROSITE" id="PS00798">
    <property type="entry name" value="ALDOKETO_REDUCTASE_1"/>
    <property type="match status" value="1"/>
</dbReference>
<keyword evidence="2" id="KW-0521">NADP</keyword>
<dbReference type="STRING" id="915059.NH26_19145"/>
<protein>
    <submittedName>
        <fullName evidence="8">Aldehyde oxidoreductase</fullName>
    </submittedName>
</protein>
<accession>A0A1S1Z507</accession>
<evidence type="ECO:0000256" key="6">
    <source>
        <dbReference type="PIRSR" id="PIRSR000097-3"/>
    </source>
</evidence>
<evidence type="ECO:0000256" key="3">
    <source>
        <dbReference type="ARBA" id="ARBA00023002"/>
    </source>
</evidence>
<dbReference type="OrthoDB" id="9804790at2"/>
<comment type="caution">
    <text evidence="8">The sequence shown here is derived from an EMBL/GenBank/DDBJ whole genome shotgun (WGS) entry which is preliminary data.</text>
</comment>
<evidence type="ECO:0000256" key="1">
    <source>
        <dbReference type="ARBA" id="ARBA00007905"/>
    </source>
</evidence>
<comment type="similarity">
    <text evidence="1">Belongs to the aldo/keto reductase family.</text>
</comment>
<keyword evidence="3" id="KW-0560">Oxidoreductase</keyword>
<dbReference type="InterPro" id="IPR018170">
    <property type="entry name" value="Aldo/ket_reductase_CS"/>
</dbReference>
<gene>
    <name evidence="8" type="ORF">NH26_19145</name>
</gene>
<name>A0A1S1Z507_FLAPC</name>
<dbReference type="Pfam" id="PF00248">
    <property type="entry name" value="Aldo_ket_red"/>
    <property type="match status" value="1"/>
</dbReference>
<evidence type="ECO:0000256" key="2">
    <source>
        <dbReference type="ARBA" id="ARBA00022857"/>
    </source>
</evidence>
<dbReference type="RefSeq" id="WP_044227051.1">
    <property type="nucleotide sequence ID" value="NZ_JRYR02000001.1"/>
</dbReference>
<dbReference type="PIRSF" id="PIRSF000097">
    <property type="entry name" value="AKR"/>
    <property type="match status" value="1"/>
</dbReference>
<dbReference type="InterPro" id="IPR036812">
    <property type="entry name" value="NAD(P)_OxRdtase_dom_sf"/>
</dbReference>
<feature type="binding site" evidence="5">
    <location>
        <position position="111"/>
    </location>
    <ligand>
        <name>substrate</name>
    </ligand>
</feature>
<dbReference type="SUPFAM" id="SSF51430">
    <property type="entry name" value="NAD(P)-linked oxidoreductase"/>
    <property type="match status" value="1"/>
</dbReference>
<organism evidence="8 9">
    <name type="scientific">Flammeovirga pacifica</name>
    <dbReference type="NCBI Taxonomy" id="915059"/>
    <lineage>
        <taxon>Bacteria</taxon>
        <taxon>Pseudomonadati</taxon>
        <taxon>Bacteroidota</taxon>
        <taxon>Cytophagia</taxon>
        <taxon>Cytophagales</taxon>
        <taxon>Flammeovirgaceae</taxon>
        <taxon>Flammeovirga</taxon>
    </lineage>
</organism>
<proteinExistence type="inferred from homology"/>
<sequence>MSKSFKLNNGKTIPSIGLGTWKSQAGEVYDAVKKAIKLGYRHIDCASIYENEPEVGNAIKECIDEGVVKREDLFITGKLWNDSHLKEDVPKALEQTLKDLKLEYLDLYLIHWPIAYKPGVKFTQKAEEFLTSEEAPILETWTAMEALVDAGKVVSIGVSNFGVTNLENILTNCKIKPVINQIEMHPLNQQRTMMEYADAHGIILTAFSPLGTKDSLQEKNGVHPPILLENELLMEIAEKHDASPAQIMLAWANRRETVAIPKSVHENRLKQNLASQDIQLTPWDLREISRLNERYRFVDGTIFTEGGSPYTLEYLWN</sequence>
<feature type="domain" description="NADP-dependent oxidoreductase" evidence="7">
    <location>
        <begin position="16"/>
        <end position="292"/>
    </location>
</feature>
<dbReference type="PRINTS" id="PR00069">
    <property type="entry name" value="ALDKETRDTASE"/>
</dbReference>
<feature type="site" description="Lowers pKa of active site Tyr" evidence="6">
    <location>
        <position position="78"/>
    </location>
</feature>
<dbReference type="FunFam" id="3.20.20.100:FF:000006">
    <property type="entry name" value="Aldo-keto reductase family 1 member A1"/>
    <property type="match status" value="1"/>
</dbReference>
<keyword evidence="9" id="KW-1185">Reference proteome</keyword>
<dbReference type="GO" id="GO:0016491">
    <property type="term" value="F:oxidoreductase activity"/>
    <property type="evidence" value="ECO:0007669"/>
    <property type="project" value="UniProtKB-KW"/>
</dbReference>
<dbReference type="EMBL" id="JRYR02000001">
    <property type="protein sequence ID" value="OHX68312.1"/>
    <property type="molecule type" value="Genomic_DNA"/>
</dbReference>
<dbReference type="Proteomes" id="UP000179797">
    <property type="component" value="Unassembled WGS sequence"/>
</dbReference>
<dbReference type="InterPro" id="IPR023210">
    <property type="entry name" value="NADP_OxRdtase_dom"/>
</dbReference>
<feature type="active site" description="Proton donor" evidence="4">
    <location>
        <position position="49"/>
    </location>
</feature>
<evidence type="ECO:0000259" key="7">
    <source>
        <dbReference type="Pfam" id="PF00248"/>
    </source>
</evidence>
<dbReference type="AlphaFoldDB" id="A0A1S1Z507"/>
<evidence type="ECO:0000256" key="4">
    <source>
        <dbReference type="PIRSR" id="PIRSR000097-1"/>
    </source>
</evidence>
<evidence type="ECO:0000313" key="9">
    <source>
        <dbReference type="Proteomes" id="UP000179797"/>
    </source>
</evidence>
<evidence type="ECO:0000256" key="5">
    <source>
        <dbReference type="PIRSR" id="PIRSR000097-2"/>
    </source>
</evidence>
<dbReference type="Gene3D" id="3.20.20.100">
    <property type="entry name" value="NADP-dependent oxidoreductase domain"/>
    <property type="match status" value="1"/>
</dbReference>
<evidence type="ECO:0000313" key="8">
    <source>
        <dbReference type="EMBL" id="OHX68312.1"/>
    </source>
</evidence>
<dbReference type="InterPro" id="IPR020471">
    <property type="entry name" value="AKR"/>
</dbReference>
<reference evidence="8 9" key="1">
    <citation type="journal article" date="2012" name="Int. J. Syst. Evol. Microbiol.">
        <title>Flammeovirga pacifica sp. nov., isolated from deep-sea sediment.</title>
        <authorList>
            <person name="Xu H."/>
            <person name="Fu Y."/>
            <person name="Yang N."/>
            <person name="Ding Z."/>
            <person name="Lai Q."/>
            <person name="Zeng R."/>
        </authorList>
    </citation>
    <scope>NUCLEOTIDE SEQUENCE [LARGE SCALE GENOMIC DNA]</scope>
    <source>
        <strain evidence="9">DSM 24597 / LMG 26175 / WPAGA1</strain>
    </source>
</reference>